<accession>A0A514BQZ2</accession>
<dbReference type="KEGG" id="lyj:FKV23_06660"/>
<dbReference type="Proteomes" id="UP000317199">
    <property type="component" value="Chromosome"/>
</dbReference>
<dbReference type="OrthoDB" id="6038757at2"/>
<evidence type="ECO:0000313" key="3">
    <source>
        <dbReference type="Proteomes" id="UP000317199"/>
    </source>
</evidence>
<dbReference type="PROSITE" id="PS51257">
    <property type="entry name" value="PROKAR_LIPOPROTEIN"/>
    <property type="match status" value="1"/>
</dbReference>
<keyword evidence="3" id="KW-1185">Reference proteome</keyword>
<sequence>MSAAMFRGGVLLLALGLAACDKAADAAGQASTAMHKNEAARTTATPAVPAEPTVAVTLGEVAGVRIGQAFDELKGLGEWESHGMTEVIGEGCEYYDGGPLPASISMMVIDDKVARFDLGGTDPGQPLAQAGPFGLRIGMTRAEVMGLFPSPPTSSPHAYDGDQGEYLTWRQPGTALGLRLEMSEGKVALMYWGNGEEIQLIEGCA</sequence>
<feature type="chain" id="PRO_5022031862" description="Lipoprotein" evidence="1">
    <location>
        <begin position="27"/>
        <end position="205"/>
    </location>
</feature>
<proteinExistence type="predicted"/>
<reference evidence="2 3" key="1">
    <citation type="submission" date="2019-06" db="EMBL/GenBank/DDBJ databases">
        <title>Lysobacter alkalisoli sp. nov. isolated from saline-alkali soil.</title>
        <authorList>
            <person name="Sun J.-Q."/>
            <person name="Xu L."/>
        </authorList>
    </citation>
    <scope>NUCLEOTIDE SEQUENCE [LARGE SCALE GENOMIC DNA]</scope>
    <source>
        <strain evidence="2 3">SJ-36</strain>
    </source>
</reference>
<protein>
    <recommendedName>
        <fullName evidence="4">Lipoprotein</fullName>
    </recommendedName>
</protein>
<evidence type="ECO:0008006" key="4">
    <source>
        <dbReference type="Google" id="ProtNLM"/>
    </source>
</evidence>
<organism evidence="2 3">
    <name type="scientific">Marilutibacter alkalisoli</name>
    <dbReference type="NCBI Taxonomy" id="2591633"/>
    <lineage>
        <taxon>Bacteria</taxon>
        <taxon>Pseudomonadati</taxon>
        <taxon>Pseudomonadota</taxon>
        <taxon>Gammaproteobacteria</taxon>
        <taxon>Lysobacterales</taxon>
        <taxon>Lysobacteraceae</taxon>
        <taxon>Marilutibacter</taxon>
    </lineage>
</organism>
<dbReference type="RefSeq" id="WP_141623150.1">
    <property type="nucleotide sequence ID" value="NZ_CP041242.1"/>
</dbReference>
<evidence type="ECO:0000313" key="2">
    <source>
        <dbReference type="EMBL" id="QDH69810.1"/>
    </source>
</evidence>
<dbReference type="AlphaFoldDB" id="A0A514BQZ2"/>
<dbReference type="EMBL" id="CP041242">
    <property type="protein sequence ID" value="QDH69810.1"/>
    <property type="molecule type" value="Genomic_DNA"/>
</dbReference>
<gene>
    <name evidence="2" type="ORF">FKV23_06660</name>
</gene>
<feature type="signal peptide" evidence="1">
    <location>
        <begin position="1"/>
        <end position="26"/>
    </location>
</feature>
<evidence type="ECO:0000256" key="1">
    <source>
        <dbReference type="SAM" id="SignalP"/>
    </source>
</evidence>
<keyword evidence="1" id="KW-0732">Signal</keyword>
<name>A0A514BQZ2_9GAMM</name>